<keyword evidence="2" id="KW-0862">Zinc</keyword>
<dbReference type="GO" id="GO:0008270">
    <property type="term" value="F:zinc ion binding"/>
    <property type="evidence" value="ECO:0007669"/>
    <property type="project" value="UniProtKB-KW"/>
</dbReference>
<proteinExistence type="predicted"/>
<keyword evidence="5" id="KW-1185">Reference proteome</keyword>
<comment type="caution">
    <text evidence="4">The sequence shown here is derived from an EMBL/GenBank/DDBJ whole genome shotgun (WGS) entry which is preliminary data.</text>
</comment>
<sequence>MTDSMLHSKIDWLIELLERQQEDNAALRARLDQQYLCSLTHRALEPANESFVGGLETPTPSNRPPPQPITYDILGKWAYTDQEKYTTPTGPRYAKPAIPDAWGSTTSEPQAMVHMGLKTLFPKLDTRDVDIFFLEADAWFKANGVHDHMSMIHHTATQLEGTAREWWKARCHLEDPKFVVNLFWGSLTCSLQEKFEHNPPEDQWAWYCKVEDIDRQHMQHHQNIARFALTPTSRVTYTELGAPPKAGLRPLPPHFAQRPLAREPQLRPHDEHRVDMGLTTFNSDACRVCGKTGHWQWNCPNAKPTVYPPRPVGLQL</sequence>
<protein>
    <recommendedName>
        <fullName evidence="3">CCHC-type domain-containing protein</fullName>
    </recommendedName>
</protein>
<dbReference type="Proteomes" id="UP000006174">
    <property type="component" value="Unassembled WGS sequence"/>
</dbReference>
<dbReference type="GO" id="GO:0006397">
    <property type="term" value="P:mRNA processing"/>
    <property type="evidence" value="ECO:0007669"/>
    <property type="project" value="UniProtKB-KW"/>
</dbReference>
<dbReference type="AlphaFoldDB" id="I2FX76"/>
<name>I2FX76_USTHO</name>
<dbReference type="SUPFAM" id="SSF57756">
    <property type="entry name" value="Retrovirus zinc finger-like domains"/>
    <property type="match status" value="1"/>
</dbReference>
<dbReference type="EMBL" id="CAGI01000165">
    <property type="protein sequence ID" value="CCF51519.1"/>
    <property type="molecule type" value="Genomic_DNA"/>
</dbReference>
<dbReference type="HOGENOM" id="CLU_880542_0_0_1"/>
<evidence type="ECO:0000259" key="3">
    <source>
        <dbReference type="PROSITE" id="PS50158"/>
    </source>
</evidence>
<dbReference type="PROSITE" id="PS50158">
    <property type="entry name" value="ZF_CCHC"/>
    <property type="match status" value="1"/>
</dbReference>
<dbReference type="Gene3D" id="4.10.60.10">
    <property type="entry name" value="Zinc finger, CCHC-type"/>
    <property type="match status" value="1"/>
</dbReference>
<evidence type="ECO:0000313" key="4">
    <source>
        <dbReference type="EMBL" id="CCF51519.1"/>
    </source>
</evidence>
<keyword evidence="2" id="KW-0863">Zinc-finger</keyword>
<gene>
    <name evidence="4" type="ORF">UHOR_15003</name>
</gene>
<evidence type="ECO:0000313" key="5">
    <source>
        <dbReference type="Proteomes" id="UP000006174"/>
    </source>
</evidence>
<reference evidence="4 5" key="1">
    <citation type="journal article" date="2012" name="Plant Cell">
        <title>Genome comparison of barley and maize smut fungi reveals targeted loss of RNA silencing components and species-specific presence of transposable elements.</title>
        <authorList>
            <person name="Laurie J.D."/>
            <person name="Ali S."/>
            <person name="Linning R."/>
            <person name="Mannhaupt G."/>
            <person name="Wong P."/>
            <person name="Gueldener U."/>
            <person name="Muensterkoetter M."/>
            <person name="Moore R."/>
            <person name="Kahmann R."/>
            <person name="Bakkeren G."/>
            <person name="Schirawski J."/>
        </authorList>
    </citation>
    <scope>NUCLEOTIDE SEQUENCE [LARGE SCALE GENOMIC DNA]</scope>
    <source>
        <strain evidence="5">Uh4875-4</strain>
    </source>
</reference>
<dbReference type="GO" id="GO:0003676">
    <property type="term" value="F:nucleic acid binding"/>
    <property type="evidence" value="ECO:0007669"/>
    <property type="project" value="InterPro"/>
</dbReference>
<keyword evidence="2" id="KW-0479">Metal-binding</keyword>
<dbReference type="InterPro" id="IPR036875">
    <property type="entry name" value="Znf_CCHC_sf"/>
</dbReference>
<keyword evidence="1" id="KW-0507">mRNA processing</keyword>
<accession>I2FX76</accession>
<feature type="domain" description="CCHC-type" evidence="3">
    <location>
        <begin position="286"/>
        <end position="301"/>
    </location>
</feature>
<evidence type="ECO:0000256" key="2">
    <source>
        <dbReference type="PROSITE-ProRule" id="PRU00047"/>
    </source>
</evidence>
<organism evidence="4 5">
    <name type="scientific">Ustilago hordei</name>
    <name type="common">Barley covered smut fungus</name>
    <dbReference type="NCBI Taxonomy" id="120017"/>
    <lineage>
        <taxon>Eukaryota</taxon>
        <taxon>Fungi</taxon>
        <taxon>Dikarya</taxon>
        <taxon>Basidiomycota</taxon>
        <taxon>Ustilaginomycotina</taxon>
        <taxon>Ustilaginomycetes</taxon>
        <taxon>Ustilaginales</taxon>
        <taxon>Ustilaginaceae</taxon>
        <taxon>Ustilago</taxon>
    </lineage>
</organism>
<dbReference type="SMART" id="SM00343">
    <property type="entry name" value="ZnF_C2HC"/>
    <property type="match status" value="1"/>
</dbReference>
<dbReference type="InterPro" id="IPR001878">
    <property type="entry name" value="Znf_CCHC"/>
</dbReference>
<evidence type="ECO:0000256" key="1">
    <source>
        <dbReference type="ARBA" id="ARBA00022664"/>
    </source>
</evidence>